<dbReference type="AlphaFoldDB" id="A0A4P7VIK1"/>
<gene>
    <name evidence="11" type="ORF">E7746_07055</name>
</gene>
<keyword evidence="6 9" id="KW-1133">Transmembrane helix</keyword>
<evidence type="ECO:0000256" key="6">
    <source>
        <dbReference type="ARBA" id="ARBA00022989"/>
    </source>
</evidence>
<feature type="transmembrane region" description="Helical" evidence="9">
    <location>
        <begin position="114"/>
        <end position="143"/>
    </location>
</feature>
<evidence type="ECO:0000256" key="2">
    <source>
        <dbReference type="ARBA" id="ARBA00022448"/>
    </source>
</evidence>
<evidence type="ECO:0000256" key="5">
    <source>
        <dbReference type="ARBA" id="ARBA00022692"/>
    </source>
</evidence>
<evidence type="ECO:0000256" key="8">
    <source>
        <dbReference type="ARBA" id="ARBA00038435"/>
    </source>
</evidence>
<dbReference type="PANTHER" id="PTHR33451">
    <property type="entry name" value="MALATE-2H(+)/NA(+)-LACTATE ANTIPORTER"/>
    <property type="match status" value="1"/>
</dbReference>
<dbReference type="Proteomes" id="UP000297031">
    <property type="component" value="Chromosome"/>
</dbReference>
<comment type="similarity">
    <text evidence="8">Belongs to the NhaC Na(+)/H(+) (TC 2.A.35) antiporter family.</text>
</comment>
<name>A0A4P7VIK1_9BACT</name>
<dbReference type="GO" id="GO:0005886">
    <property type="term" value="C:plasma membrane"/>
    <property type="evidence" value="ECO:0007669"/>
    <property type="project" value="UniProtKB-SubCell"/>
</dbReference>
<sequence>MKSHQPSLVASLIPIAALISGLVAVIVTSGADAVQNMSQPILLTGALIALLIAIVFYRRPMKAFRIGLMKSASQILPTVPILLMIGTVSATWMLSGVVPTLIDYGLVALNPKMFLFTTCAVCALISVLSGSSWTTIATIGVAFMGIGTVWGYSPGWIAGAIISGAYFGDKISPLSDTTVLASSTCGVKLFPHIRYMMITTVPAIVIALAVFALVGILTPPTSQEQSSDMMHYLHATFNITPWTLLIPCATILLLVMKLGTTTTLALSTLLGVIGIFLFQPSLLSTIEGTDNPSLLIHAKAIFNILASETSVPTGHELLDSLVSTGGMKGMLSTILLILCAMIFGGVMIGTGMVSTITHSVTKRLKRSQSIVSATVGTGLMLNACTGDQYLSIILNGNLYRNLYHRNRLEPRLLSRSIEDSTSVTSVLIPWNSCGLTQSSVLGVATLHYLPYCIFNIMSPLITIAIAWVGFRIRKPAYKAIA</sequence>
<feature type="transmembrane region" description="Helical" evidence="9">
    <location>
        <begin position="195"/>
        <end position="217"/>
    </location>
</feature>
<dbReference type="RefSeq" id="WP_136410313.1">
    <property type="nucleotide sequence ID" value="NZ_CP039393.1"/>
</dbReference>
<dbReference type="PANTHER" id="PTHR33451:SF3">
    <property type="entry name" value="MALATE-2H(+)_NA(+)-LACTATE ANTIPORTER"/>
    <property type="match status" value="1"/>
</dbReference>
<keyword evidence="3" id="KW-0050">Antiport</keyword>
<dbReference type="Pfam" id="PF03553">
    <property type="entry name" value="Na_H_antiporter"/>
    <property type="match status" value="1"/>
</dbReference>
<keyword evidence="5 9" id="KW-0812">Transmembrane</keyword>
<evidence type="ECO:0000259" key="10">
    <source>
        <dbReference type="Pfam" id="PF03553"/>
    </source>
</evidence>
<evidence type="ECO:0000256" key="4">
    <source>
        <dbReference type="ARBA" id="ARBA00022475"/>
    </source>
</evidence>
<evidence type="ECO:0000256" key="1">
    <source>
        <dbReference type="ARBA" id="ARBA00004651"/>
    </source>
</evidence>
<dbReference type="InterPro" id="IPR052180">
    <property type="entry name" value="NhaC_Na-H+_Antiporter"/>
</dbReference>
<reference evidence="11 12" key="1">
    <citation type="submission" date="2019-02" db="EMBL/GenBank/DDBJ databases">
        <title>Isolation and identification of novel species under the genus Muribaculum.</title>
        <authorList>
            <person name="Miyake S."/>
            <person name="Ding Y."/>
            <person name="Low A."/>
            <person name="Soh M."/>
            <person name="Seedorf H."/>
        </authorList>
    </citation>
    <scope>NUCLEOTIDE SEQUENCE [LARGE SCALE GENOMIC DNA]</scope>
    <source>
        <strain evidence="11 12">TLL-A4</strain>
    </source>
</reference>
<dbReference type="GO" id="GO:0015297">
    <property type="term" value="F:antiporter activity"/>
    <property type="evidence" value="ECO:0007669"/>
    <property type="project" value="UniProtKB-KW"/>
</dbReference>
<feature type="transmembrane region" description="Helical" evidence="9">
    <location>
        <begin position="263"/>
        <end position="283"/>
    </location>
</feature>
<feature type="transmembrane region" description="Helical" evidence="9">
    <location>
        <begin position="78"/>
        <end position="102"/>
    </location>
</feature>
<keyword evidence="12" id="KW-1185">Reference proteome</keyword>
<keyword evidence="4" id="KW-1003">Cell membrane</keyword>
<evidence type="ECO:0000256" key="3">
    <source>
        <dbReference type="ARBA" id="ARBA00022449"/>
    </source>
</evidence>
<dbReference type="EMBL" id="CP039393">
    <property type="protein sequence ID" value="QCD35663.1"/>
    <property type="molecule type" value="Genomic_DNA"/>
</dbReference>
<evidence type="ECO:0000256" key="9">
    <source>
        <dbReference type="SAM" id="Phobius"/>
    </source>
</evidence>
<feature type="transmembrane region" description="Helical" evidence="9">
    <location>
        <begin position="329"/>
        <end position="349"/>
    </location>
</feature>
<evidence type="ECO:0000313" key="11">
    <source>
        <dbReference type="EMBL" id="QCD35663.1"/>
    </source>
</evidence>
<feature type="transmembrane region" description="Helical" evidence="9">
    <location>
        <begin position="448"/>
        <end position="470"/>
    </location>
</feature>
<dbReference type="InterPro" id="IPR018461">
    <property type="entry name" value="Na/H_Antiport_NhaC-like_C"/>
</dbReference>
<feature type="transmembrane region" description="Helical" evidence="9">
    <location>
        <begin position="237"/>
        <end position="256"/>
    </location>
</feature>
<keyword evidence="7 9" id="KW-0472">Membrane</keyword>
<dbReference type="OrthoDB" id="9762978at2"/>
<keyword evidence="2" id="KW-0813">Transport</keyword>
<feature type="domain" description="Na+/H+ antiporter NhaC-like C-terminal" evidence="10">
    <location>
        <begin position="164"/>
        <end position="470"/>
    </location>
</feature>
<protein>
    <submittedName>
        <fullName evidence="11">Sodium:proton antiporter</fullName>
    </submittedName>
</protein>
<comment type="subcellular location">
    <subcellularLocation>
        <location evidence="1">Cell membrane</location>
        <topology evidence="1">Multi-pass membrane protein</topology>
    </subcellularLocation>
</comment>
<evidence type="ECO:0000256" key="7">
    <source>
        <dbReference type="ARBA" id="ARBA00023136"/>
    </source>
</evidence>
<dbReference type="KEGG" id="mgod:E7746_07055"/>
<proteinExistence type="inferred from homology"/>
<accession>A0A4P7VIK1</accession>
<evidence type="ECO:0000313" key="12">
    <source>
        <dbReference type="Proteomes" id="UP000297031"/>
    </source>
</evidence>
<organism evidence="11 12">
    <name type="scientific">Muribaculum gordoncarteri</name>
    <dbReference type="NCBI Taxonomy" id="2530390"/>
    <lineage>
        <taxon>Bacteria</taxon>
        <taxon>Pseudomonadati</taxon>
        <taxon>Bacteroidota</taxon>
        <taxon>Bacteroidia</taxon>
        <taxon>Bacteroidales</taxon>
        <taxon>Muribaculaceae</taxon>
        <taxon>Muribaculum</taxon>
    </lineage>
</organism>
<feature type="transmembrane region" description="Helical" evidence="9">
    <location>
        <begin position="40"/>
        <end position="57"/>
    </location>
</feature>